<feature type="transmembrane region" description="Helical" evidence="8">
    <location>
        <begin position="90"/>
        <end position="113"/>
    </location>
</feature>
<feature type="transmembrane region" description="Helical" evidence="8">
    <location>
        <begin position="214"/>
        <end position="231"/>
    </location>
</feature>
<evidence type="ECO:0000313" key="10">
    <source>
        <dbReference type="Proteomes" id="UP000197065"/>
    </source>
</evidence>
<feature type="transmembrane region" description="Helical" evidence="8">
    <location>
        <begin position="182"/>
        <end position="202"/>
    </location>
</feature>
<dbReference type="InterPro" id="IPR007498">
    <property type="entry name" value="PqiA-like"/>
</dbReference>
<keyword evidence="4 8" id="KW-0812">Transmembrane</keyword>
<feature type="transmembrane region" description="Helical" evidence="8">
    <location>
        <begin position="296"/>
        <end position="321"/>
    </location>
</feature>
<comment type="subcellular location">
    <subcellularLocation>
        <location evidence="1">Cell inner membrane</location>
    </subcellularLocation>
</comment>
<protein>
    <submittedName>
        <fullName evidence="9">Paraquat-inducible protein A</fullName>
    </submittedName>
</protein>
<evidence type="ECO:0000256" key="1">
    <source>
        <dbReference type="ARBA" id="ARBA00004533"/>
    </source>
</evidence>
<dbReference type="PANTHER" id="PTHR30462">
    <property type="entry name" value="INTERMEMBRANE TRANSPORT PROTEIN PQIB-RELATED"/>
    <property type="match status" value="1"/>
</dbReference>
<proteinExistence type="predicted"/>
<feature type="region of interest" description="Disordered" evidence="7">
    <location>
        <begin position="1"/>
        <end position="32"/>
    </location>
</feature>
<evidence type="ECO:0000256" key="8">
    <source>
        <dbReference type="SAM" id="Phobius"/>
    </source>
</evidence>
<dbReference type="InterPro" id="IPR051800">
    <property type="entry name" value="PqiA-PqiB_transport"/>
</dbReference>
<keyword evidence="10" id="KW-1185">Reference proteome</keyword>
<keyword evidence="2" id="KW-1003">Cell membrane</keyword>
<organism evidence="9 10">
    <name type="scientific">Arboricoccus pini</name>
    <dbReference type="NCBI Taxonomy" id="1963835"/>
    <lineage>
        <taxon>Bacteria</taxon>
        <taxon>Pseudomonadati</taxon>
        <taxon>Pseudomonadota</taxon>
        <taxon>Alphaproteobacteria</taxon>
        <taxon>Geminicoccales</taxon>
        <taxon>Geminicoccaceae</taxon>
        <taxon>Arboricoccus</taxon>
    </lineage>
</organism>
<gene>
    <name evidence="9" type="ORF">SAMN07250955_103298</name>
</gene>
<evidence type="ECO:0000313" key="9">
    <source>
        <dbReference type="EMBL" id="SNB63273.1"/>
    </source>
</evidence>
<dbReference type="OrthoDB" id="9800207at2"/>
<feature type="transmembrane region" description="Helical" evidence="8">
    <location>
        <begin position="133"/>
        <end position="161"/>
    </location>
</feature>
<dbReference type="GO" id="GO:0005886">
    <property type="term" value="C:plasma membrane"/>
    <property type="evidence" value="ECO:0007669"/>
    <property type="project" value="UniProtKB-SubCell"/>
</dbReference>
<reference evidence="9 10" key="1">
    <citation type="submission" date="2017-06" db="EMBL/GenBank/DDBJ databases">
        <authorList>
            <person name="Kim H.J."/>
            <person name="Triplett B.A."/>
        </authorList>
    </citation>
    <scope>NUCLEOTIDE SEQUENCE [LARGE SCALE GENOMIC DNA]</scope>
    <source>
        <strain evidence="9 10">B29T1</strain>
    </source>
</reference>
<keyword evidence="6 8" id="KW-0472">Membrane</keyword>
<feature type="transmembrane region" description="Helical" evidence="8">
    <location>
        <begin position="341"/>
        <end position="369"/>
    </location>
</feature>
<dbReference type="Pfam" id="PF04403">
    <property type="entry name" value="PqiA"/>
    <property type="match status" value="2"/>
</dbReference>
<dbReference type="PANTHER" id="PTHR30462:SF3">
    <property type="entry name" value="INTERMEMBRANE TRANSPORT PROTEIN PQIA"/>
    <property type="match status" value="1"/>
</dbReference>
<sequence length="460" mass="50516">MLNREKNFAATSWRDHRHAQPPRPLMAEPPVVSERPPATVTMRIRGTIVACPGCGSVYRTRGIPPGSVAVCRRCGVKLFHDQRGNLQGVLALNIGAMLFFALAHLMPFLTFSIEGRAQTSTFLSGPLMLVRDGYWPLGLVVFIVVSLFPAMRMVTMFWLLLPMMSAHRPPFAASAMRFSQFLRPWCMLEIFLLGVLVAYVKLSDIAAVELHEAVYAFLAAMLLATTADSILEERALWERLGRQARVDVTRPLPAALISCTECGQIDVLAEAALHPTCSRCGSPLHRRKPDSIARTWALVAAAGVLYIPANLLPVMTVVYFGSGAPNTIMSGVKELFAAGQVPIALLVFTASIVVPILKLVGMVWLLLSVQLGVRRGRRQRTMIFFFIRGVGRWSMVDIFMISILVSLVSLGAIATVVPGMGALSFAAVVLLTMLAAESFDPRLIWDLQGDRLERHIDGRI</sequence>
<name>A0A212QUT7_9PROT</name>
<feature type="transmembrane region" description="Helical" evidence="8">
    <location>
        <begin position="416"/>
        <end position="436"/>
    </location>
</feature>
<accession>A0A212QUT7</accession>
<feature type="transmembrane region" description="Helical" evidence="8">
    <location>
        <begin position="390"/>
        <end position="410"/>
    </location>
</feature>
<keyword evidence="5 8" id="KW-1133">Transmembrane helix</keyword>
<keyword evidence="3" id="KW-0997">Cell inner membrane</keyword>
<dbReference type="AlphaFoldDB" id="A0A212QUT7"/>
<dbReference type="EMBL" id="FYEH01000003">
    <property type="protein sequence ID" value="SNB63273.1"/>
    <property type="molecule type" value="Genomic_DNA"/>
</dbReference>
<dbReference type="Proteomes" id="UP000197065">
    <property type="component" value="Unassembled WGS sequence"/>
</dbReference>
<evidence type="ECO:0000256" key="5">
    <source>
        <dbReference type="ARBA" id="ARBA00022989"/>
    </source>
</evidence>
<evidence type="ECO:0000256" key="2">
    <source>
        <dbReference type="ARBA" id="ARBA00022475"/>
    </source>
</evidence>
<evidence type="ECO:0000256" key="6">
    <source>
        <dbReference type="ARBA" id="ARBA00023136"/>
    </source>
</evidence>
<evidence type="ECO:0000256" key="3">
    <source>
        <dbReference type="ARBA" id="ARBA00022519"/>
    </source>
</evidence>
<evidence type="ECO:0000256" key="7">
    <source>
        <dbReference type="SAM" id="MobiDB-lite"/>
    </source>
</evidence>
<evidence type="ECO:0000256" key="4">
    <source>
        <dbReference type="ARBA" id="ARBA00022692"/>
    </source>
</evidence>